<proteinExistence type="predicted"/>
<dbReference type="InterPro" id="IPR017853">
    <property type="entry name" value="GH"/>
</dbReference>
<accession>A0A815WLG4</accession>
<dbReference type="Proteomes" id="UP000663828">
    <property type="component" value="Unassembled WGS sequence"/>
</dbReference>
<comment type="caution">
    <text evidence="1">The sequence shown here is derived from an EMBL/GenBank/DDBJ whole genome shotgun (WGS) entry which is preliminary data.</text>
</comment>
<dbReference type="CDD" id="cd00161">
    <property type="entry name" value="beta-trefoil_Ricin-like"/>
    <property type="match status" value="1"/>
</dbReference>
<dbReference type="EMBL" id="CAJNOR010006754">
    <property type="protein sequence ID" value="CAF1602873.1"/>
    <property type="molecule type" value="Genomic_DNA"/>
</dbReference>
<dbReference type="OrthoDB" id="10194540at2759"/>
<dbReference type="EMBL" id="CAJNOJ010001159">
    <property type="protein sequence ID" value="CAF1544737.1"/>
    <property type="molecule type" value="Genomic_DNA"/>
</dbReference>
<evidence type="ECO:0000313" key="4">
    <source>
        <dbReference type="Proteomes" id="UP000663852"/>
    </source>
</evidence>
<dbReference type="Proteomes" id="UP000663852">
    <property type="component" value="Unassembled WGS sequence"/>
</dbReference>
<gene>
    <name evidence="1" type="ORF">EDS130_LOCUS45575</name>
    <name evidence="2" type="ORF">XAT740_LOCUS47917</name>
</gene>
<name>A0A815WLG4_ADIRI</name>
<evidence type="ECO:0000313" key="3">
    <source>
        <dbReference type="Proteomes" id="UP000663828"/>
    </source>
</evidence>
<evidence type="ECO:0000313" key="1">
    <source>
        <dbReference type="EMBL" id="CAF1544737.1"/>
    </source>
</evidence>
<dbReference type="AlphaFoldDB" id="A0A815WLG4"/>
<keyword evidence="3" id="KW-1185">Reference proteome</keyword>
<reference evidence="1" key="1">
    <citation type="submission" date="2021-02" db="EMBL/GenBank/DDBJ databases">
        <authorList>
            <person name="Nowell W R."/>
        </authorList>
    </citation>
    <scope>NUCLEOTIDE SEQUENCE</scope>
</reference>
<organism evidence="1 4">
    <name type="scientific">Adineta ricciae</name>
    <name type="common">Rotifer</name>
    <dbReference type="NCBI Taxonomy" id="249248"/>
    <lineage>
        <taxon>Eukaryota</taxon>
        <taxon>Metazoa</taxon>
        <taxon>Spiralia</taxon>
        <taxon>Gnathifera</taxon>
        <taxon>Rotifera</taxon>
        <taxon>Eurotatoria</taxon>
        <taxon>Bdelloidea</taxon>
        <taxon>Adinetida</taxon>
        <taxon>Adinetidae</taxon>
        <taxon>Adineta</taxon>
    </lineage>
</organism>
<protein>
    <submittedName>
        <fullName evidence="1">Uncharacterized protein</fullName>
    </submittedName>
</protein>
<dbReference type="SUPFAM" id="SSF51445">
    <property type="entry name" value="(Trans)glycosidases"/>
    <property type="match status" value="1"/>
</dbReference>
<evidence type="ECO:0000313" key="2">
    <source>
        <dbReference type="EMBL" id="CAF1602873.1"/>
    </source>
</evidence>
<dbReference type="PROSITE" id="PS50231">
    <property type="entry name" value="RICIN_B_LECTIN"/>
    <property type="match status" value="1"/>
</dbReference>
<sequence length="182" mass="20988">MSPEKVKALPKAYIYTVVDRYRGKSQWWNVNEYKIESGGLKAEKTLTSIKWLKCEKIPIHDLGMQWTYSNGTVQVDSGNCNDTNKKWNVTWLGDGTSRLSPQNNANYALDAYTTTASIGGAQTRNWSGDFTQEWFTKTQENSTYFIALRNAWWRIFTVFETSKIGMVNRIYGDLQCWILIIV</sequence>